<keyword evidence="2" id="KW-1185">Reference proteome</keyword>
<reference evidence="1 2" key="2">
    <citation type="submission" date="2019-09" db="EMBL/GenBank/DDBJ databases">
        <authorList>
            <person name="Jin C."/>
        </authorList>
    </citation>
    <scope>NUCLEOTIDE SEQUENCE [LARGE SCALE GENOMIC DNA]</scope>
    <source>
        <strain evidence="1 2">BN140002</strain>
    </source>
</reference>
<comment type="caution">
    <text evidence="1">The sequence shown here is derived from an EMBL/GenBank/DDBJ whole genome shotgun (WGS) entry which is preliminary data.</text>
</comment>
<gene>
    <name evidence="1" type="ORF">F0L46_04950</name>
</gene>
<evidence type="ECO:0000313" key="2">
    <source>
        <dbReference type="Proteomes" id="UP000323142"/>
    </source>
</evidence>
<accession>A0A5B2VR50</accession>
<dbReference type="AlphaFoldDB" id="A0A5B2VR50"/>
<dbReference type="Proteomes" id="UP000323142">
    <property type="component" value="Unassembled WGS sequence"/>
</dbReference>
<protein>
    <submittedName>
        <fullName evidence="1">Uncharacterized protein</fullName>
    </submittedName>
</protein>
<evidence type="ECO:0000313" key="1">
    <source>
        <dbReference type="EMBL" id="KAA2241148.1"/>
    </source>
</evidence>
<name>A0A5B2VR50_9HYPH</name>
<dbReference type="EMBL" id="VUOA01000009">
    <property type="protein sequence ID" value="KAA2241148.1"/>
    <property type="molecule type" value="Genomic_DNA"/>
</dbReference>
<sequence>MALRINDKRLARLEAVRHGAGLFFMAWDNAEAPPVGPGALVVRAPWPGPGAAPASRWVEPRGLSLAEFDALTLEVERRGLPFRAERTSDAARARLAMLSDEALVALAFRDAVA</sequence>
<reference evidence="1 2" key="1">
    <citation type="submission" date="2019-09" db="EMBL/GenBank/DDBJ databases">
        <title>Salinarimonas rosea gen. nov., sp. nov., a new member of the a-2 subgroup of the Proteobacteria.</title>
        <authorList>
            <person name="Liu J."/>
        </authorList>
    </citation>
    <scope>NUCLEOTIDE SEQUENCE [LARGE SCALE GENOMIC DNA]</scope>
    <source>
        <strain evidence="1 2">BN140002</strain>
    </source>
</reference>
<dbReference type="RefSeq" id="WP_149815929.1">
    <property type="nucleotide sequence ID" value="NZ_VUOA01000009.1"/>
</dbReference>
<organism evidence="1 2">
    <name type="scientific">Salinarimonas soli</name>
    <dbReference type="NCBI Taxonomy" id="1638099"/>
    <lineage>
        <taxon>Bacteria</taxon>
        <taxon>Pseudomonadati</taxon>
        <taxon>Pseudomonadota</taxon>
        <taxon>Alphaproteobacteria</taxon>
        <taxon>Hyphomicrobiales</taxon>
        <taxon>Salinarimonadaceae</taxon>
        <taxon>Salinarimonas</taxon>
    </lineage>
</organism>
<proteinExistence type="predicted"/>